<name>E5E3Y2_9CAUD</name>
<proteinExistence type="predicted"/>
<reference evidence="1 2" key="1">
    <citation type="journal article" date="2010" name="Virol. J.">
        <title>Genomes of the T4-related bacteriophages as windows on microbial genome evolution.</title>
        <authorList>
            <person name="Petrov V.M."/>
            <person name="Ratnayaka S."/>
            <person name="Nolan J.M."/>
            <person name="Miller E.S."/>
            <person name="Karam J.D."/>
        </authorList>
    </citation>
    <scope>NUCLEOTIDE SEQUENCE [LARGE SCALE GENOMIC DNA]</scope>
</reference>
<dbReference type="InterPro" id="IPR036890">
    <property type="entry name" value="HATPase_C_sf"/>
</dbReference>
<dbReference type="RefSeq" id="YP_004009618.1">
    <property type="nucleotide sequence ID" value="NC_014661.1"/>
</dbReference>
<accession>E5E3Y2</accession>
<sequence length="731" mass="83422">MIIQGENDQVIGNAGETKAFTIAASAKAFKVLSSNIYKNKIRAVVRELVCNAVDAHVINSNSAPYEIQGPNLLDPRFIVRDFGPGLSDEDMIELYTTYFASTKANRNDQIGALGLGSKSPFSYTSTFSVVSYFEGMVRVYSCMLSNGEPAIVKTHEEPFNDTDKPGIEVIVPVKIDDIAKWHSEISYVMRPFPSKSYEIKGIIDFNVDSFDKMPQYSKNWFGVRQSNHNSGIYAVYGNIVYPLKDVDGMDASWLGHSYNTVYIHFELGELDIQPSREELSLDETTVANICKRVNSLNEFEREKDLDVIRALINPREVARHLNSMSAGAFTALTNSKIKFLGKTVSELTSGHDLTRIELGINQAGRLYEYSYGKAIPKKGVTKTSGSYRRFRASEVNLANVYSYKQKRAFILINDCKKSIQTTMKGLYASTDVNHPTQDEYIYMTVEGDPRAVDVLKEIRSTMGMDEVITLRSSELEEVRKLVANYGVKRTRDTAPRPASPNGMRYTWSDAAKMYTAQELFMNAHEVDELEGYVIGQYRDTPAALHDNFNLICGIEIARIKTMAKYMHVREFTMVRPSIWDKVKRNENVECLFLEAFQQLKDLTKEVRKNEVYYLSPKSRLCNKLTKHECLNFMIKEFTRTGNPKAQEYNAWANRFVDIRFSNQTTFARLVKIYVTKWKTAMEAAEKDYRHNYAEFKKSNPLIEFYLAEKYDISDKDAMKVAEQYKILNPGK</sequence>
<evidence type="ECO:0000313" key="1">
    <source>
        <dbReference type="EMBL" id="ADG35966.1"/>
    </source>
</evidence>
<dbReference type="EMBL" id="GU911519">
    <property type="protein sequence ID" value="ADG35966.1"/>
    <property type="molecule type" value="Genomic_DNA"/>
</dbReference>
<dbReference type="KEGG" id="vg:9926145"/>
<dbReference type="GeneID" id="9926145"/>
<organism evidence="1 2">
    <name type="scientific">Acinetobacter phage Acj61</name>
    <dbReference type="NCBI Taxonomy" id="760732"/>
    <lineage>
        <taxon>Viruses</taxon>
        <taxon>Duplodnaviria</taxon>
        <taxon>Heunggongvirae</taxon>
        <taxon>Uroviricota</taxon>
        <taxon>Caudoviricetes</taxon>
        <taxon>Pantevenvirales</taxon>
        <taxon>Straboviridae</taxon>
        <taxon>Twarogvirinae</taxon>
        <taxon>Lasallevirus</taxon>
        <taxon>Lasallevirus Acj61</taxon>
        <taxon>Acinetobacter virus Acj61</taxon>
    </lineage>
</organism>
<protein>
    <submittedName>
        <fullName evidence="1">RIIA membrane-associated protein</fullName>
    </submittedName>
</protein>
<dbReference type="Gene3D" id="3.30.565.10">
    <property type="entry name" value="Histidine kinase-like ATPase, C-terminal domain"/>
    <property type="match status" value="1"/>
</dbReference>
<gene>
    <name evidence="1" type="primary">rIIA</name>
    <name evidence="1" type="ORF">Acj61p001</name>
</gene>
<dbReference type="Proteomes" id="UP000008730">
    <property type="component" value="Segment"/>
</dbReference>
<dbReference type="SUPFAM" id="SSF55874">
    <property type="entry name" value="ATPase domain of HSP90 chaperone/DNA topoisomerase II/histidine kinase"/>
    <property type="match status" value="1"/>
</dbReference>
<evidence type="ECO:0000313" key="2">
    <source>
        <dbReference type="Proteomes" id="UP000008730"/>
    </source>
</evidence>
<keyword evidence="2" id="KW-1185">Reference proteome</keyword>
<dbReference type="OrthoDB" id="288at10239"/>